<accession>A0AAW9RFH6</accession>
<dbReference type="Proteomes" id="UP001359886">
    <property type="component" value="Unassembled WGS sequence"/>
</dbReference>
<gene>
    <name evidence="2" type="ORF">V3330_08820</name>
</gene>
<dbReference type="AlphaFoldDB" id="A0AAW9RFH6"/>
<dbReference type="Gene3D" id="3.50.50.60">
    <property type="entry name" value="FAD/NAD(P)-binding domain"/>
    <property type="match status" value="2"/>
</dbReference>
<dbReference type="InterPro" id="IPR036188">
    <property type="entry name" value="FAD/NAD-bd_sf"/>
</dbReference>
<reference evidence="2 3" key="1">
    <citation type="submission" date="2024-02" db="EMBL/GenBank/DDBJ databases">
        <title>A novel Wenzhouxiangellaceae bacterium, isolated from coastal sediments.</title>
        <authorList>
            <person name="Du Z.-J."/>
            <person name="Ye Y.-Q."/>
            <person name="Zhang X.-Y."/>
        </authorList>
    </citation>
    <scope>NUCLEOTIDE SEQUENCE [LARGE SCALE GENOMIC DNA]</scope>
    <source>
        <strain evidence="2 3">CH-27</strain>
    </source>
</reference>
<dbReference type="SUPFAM" id="SSF51905">
    <property type="entry name" value="FAD/NAD(P)-binding domain"/>
    <property type="match status" value="1"/>
</dbReference>
<dbReference type="EMBL" id="JAZHOG010000005">
    <property type="protein sequence ID" value="MEJ8567724.1"/>
    <property type="molecule type" value="Genomic_DNA"/>
</dbReference>
<dbReference type="RefSeq" id="WP_354695049.1">
    <property type="nucleotide sequence ID" value="NZ_JAZHOG010000005.1"/>
</dbReference>
<dbReference type="Pfam" id="PF13450">
    <property type="entry name" value="NAD_binding_8"/>
    <property type="match status" value="1"/>
</dbReference>
<comment type="similarity">
    <text evidence="1">Belongs to the carotenoid/retinoid oxidoreductase family.</text>
</comment>
<comment type="caution">
    <text evidence="2">The sequence shown here is derived from an EMBL/GenBank/DDBJ whole genome shotgun (WGS) entry which is preliminary data.</text>
</comment>
<keyword evidence="3" id="KW-1185">Reference proteome</keyword>
<dbReference type="PANTHER" id="PTHR43734:SF1">
    <property type="entry name" value="PHYTOENE DESATURASE"/>
    <property type="match status" value="1"/>
</dbReference>
<sequence>MNRSFDVLILGADLNGLNLATSLAERGKRVALLDTALKLGGPFRTESFLTSHRYELGAGWILGEHHPEPAATLFENGTVHSMRPEIPLAYLFDDRPPLCLYRDPDRTFEQLASRDSRGLLALMTEGESLFESTVIRLANPEAAEGYRRSPPGTSTSPLFDMTVREALDHFGLPDPALRCVLTYLPLALGHDIRSTGSAAALAALVYGMSRMSLISGGAGLLVNGLTDRISRQGGLICEAAKVQTVNRDGNRITSLELADGRSFSAPLIVSGDDSLTPTGQRDEPAAAVPDESLGILRMYLDFLHDPGGFALPSDQARAVNRAYLVGFGFENEHEIHEHLAAMRGSQPQRIAGHLINNHFQEAAEPVGALSSLNEPLWCASCHSTDPETLRQRATDIAARHGRTIPSPQATATDHTGVRIRPRPVSAMWQSVLPFTTRAVDPEGFRRSYEQATVREICRRLAKVEPDDLRFRLTWLPAETGESLMDGDLTRILHGDLPRHQQNTTGNLLLDRTSRSARYLSLQTAPGLIAAVDQRIA</sequence>
<evidence type="ECO:0000313" key="2">
    <source>
        <dbReference type="EMBL" id="MEJ8567724.1"/>
    </source>
</evidence>
<dbReference type="PANTHER" id="PTHR43734">
    <property type="entry name" value="PHYTOENE DESATURASE"/>
    <property type="match status" value="1"/>
</dbReference>
<proteinExistence type="inferred from homology"/>
<protein>
    <submittedName>
        <fullName evidence="2">NAD(P)-binding protein</fullName>
    </submittedName>
</protein>
<organism evidence="2 3">
    <name type="scientific">Elongatibacter sediminis</name>
    <dbReference type="NCBI Taxonomy" id="3119006"/>
    <lineage>
        <taxon>Bacteria</taxon>
        <taxon>Pseudomonadati</taxon>
        <taxon>Pseudomonadota</taxon>
        <taxon>Gammaproteobacteria</taxon>
        <taxon>Chromatiales</taxon>
        <taxon>Wenzhouxiangellaceae</taxon>
        <taxon>Elongatibacter</taxon>
    </lineage>
</organism>
<name>A0AAW9RFH6_9GAMM</name>
<evidence type="ECO:0000313" key="3">
    <source>
        <dbReference type="Proteomes" id="UP001359886"/>
    </source>
</evidence>
<evidence type="ECO:0000256" key="1">
    <source>
        <dbReference type="ARBA" id="ARBA00006046"/>
    </source>
</evidence>